<dbReference type="PANTHER" id="PTHR23259">
    <property type="entry name" value="RIDDLE"/>
    <property type="match status" value="1"/>
</dbReference>
<dbReference type="AlphaFoldDB" id="A0A1I7S0D8"/>
<dbReference type="Proteomes" id="UP000659654">
    <property type="component" value="Unassembled WGS sequence"/>
</dbReference>
<evidence type="ECO:0000256" key="2">
    <source>
        <dbReference type="ARBA" id="ARBA00022900"/>
    </source>
</evidence>
<dbReference type="Pfam" id="PF01826">
    <property type="entry name" value="TIL"/>
    <property type="match status" value="1"/>
</dbReference>
<keyword evidence="4" id="KW-0732">Signal</keyword>
<name>A0A1I7S0D8_BURXY</name>
<dbReference type="SUPFAM" id="SSF57567">
    <property type="entry name" value="Serine protease inhibitors"/>
    <property type="match status" value="1"/>
</dbReference>
<proteinExistence type="predicted"/>
<dbReference type="InterPro" id="IPR036084">
    <property type="entry name" value="Ser_inhib-like_sf"/>
</dbReference>
<dbReference type="Proteomes" id="UP000582659">
    <property type="component" value="Unassembled WGS sequence"/>
</dbReference>
<dbReference type="Gene3D" id="2.10.25.10">
    <property type="entry name" value="Laminin"/>
    <property type="match status" value="1"/>
</dbReference>
<accession>A0A1I7S0D8</accession>
<dbReference type="InterPro" id="IPR002919">
    <property type="entry name" value="TIL_dom"/>
</dbReference>
<evidence type="ECO:0000313" key="10">
    <source>
        <dbReference type="WBParaSite" id="BXY_0646200.1"/>
    </source>
</evidence>
<dbReference type="InterPro" id="IPR051368">
    <property type="entry name" value="SerProtInhib-TIL_Domain"/>
</dbReference>
<dbReference type="EMBL" id="CAJFDI010000006">
    <property type="protein sequence ID" value="CAD5235684.1"/>
    <property type="molecule type" value="Genomic_DNA"/>
</dbReference>
<dbReference type="Proteomes" id="UP000095284">
    <property type="component" value="Unplaced"/>
</dbReference>
<keyword evidence="9" id="KW-1185">Reference proteome</keyword>
<evidence type="ECO:0000256" key="1">
    <source>
        <dbReference type="ARBA" id="ARBA00022690"/>
    </source>
</evidence>
<dbReference type="EMBL" id="CAJFCV020000006">
    <property type="protein sequence ID" value="CAG9132221.1"/>
    <property type="molecule type" value="Genomic_DNA"/>
</dbReference>
<protein>
    <submittedName>
        <fullName evidence="6">(pine wood nematode) hypothetical protein</fullName>
    </submittedName>
    <submittedName>
        <fullName evidence="10">TIL domain-containing protein</fullName>
    </submittedName>
</protein>
<evidence type="ECO:0000259" key="5">
    <source>
        <dbReference type="Pfam" id="PF01826"/>
    </source>
</evidence>
<evidence type="ECO:0000313" key="7">
    <source>
        <dbReference type="EMBL" id="CAG9132221.1"/>
    </source>
</evidence>
<dbReference type="CDD" id="cd19941">
    <property type="entry name" value="TIL"/>
    <property type="match status" value="1"/>
</dbReference>
<dbReference type="GO" id="GO:0004867">
    <property type="term" value="F:serine-type endopeptidase inhibitor activity"/>
    <property type="evidence" value="ECO:0007669"/>
    <property type="project" value="UniProtKB-KW"/>
</dbReference>
<dbReference type="SMR" id="A0A1I7S0D8"/>
<reference evidence="7" key="2">
    <citation type="submission" date="2020-08" db="EMBL/GenBank/DDBJ databases">
        <authorList>
            <person name="Kikuchi T."/>
        </authorList>
    </citation>
    <scope>NUCLEOTIDE SEQUENCE</scope>
    <source>
        <strain evidence="6">Ka4C1</strain>
    </source>
</reference>
<dbReference type="OrthoDB" id="5874307at2759"/>
<evidence type="ECO:0000313" key="8">
    <source>
        <dbReference type="Proteomes" id="UP000095284"/>
    </source>
</evidence>
<evidence type="ECO:0000313" key="9">
    <source>
        <dbReference type="Proteomes" id="UP000659654"/>
    </source>
</evidence>
<sequence length="87" mass="9142">MKFVGVVVLATLIALTFAAPDKKCGPNSVFSKCASACPTTCTEVVNNATDKICIAMCKPDCVCNEGYTLHNGECYATATCATLVKKQ</sequence>
<evidence type="ECO:0000256" key="4">
    <source>
        <dbReference type="SAM" id="SignalP"/>
    </source>
</evidence>
<dbReference type="PANTHER" id="PTHR23259:SF70">
    <property type="entry name" value="ACCESSORY GLAND PROTEIN ACP62F-RELATED"/>
    <property type="match status" value="1"/>
</dbReference>
<evidence type="ECO:0000313" key="6">
    <source>
        <dbReference type="EMBL" id="CAD5235684.1"/>
    </source>
</evidence>
<reference evidence="10" key="1">
    <citation type="submission" date="2016-11" db="UniProtKB">
        <authorList>
            <consortium name="WormBaseParasite"/>
        </authorList>
    </citation>
    <scope>IDENTIFICATION</scope>
</reference>
<evidence type="ECO:0000256" key="3">
    <source>
        <dbReference type="ARBA" id="ARBA00023157"/>
    </source>
</evidence>
<gene>
    <name evidence="6" type="ORF">BXYJ_LOCUS15775</name>
</gene>
<feature type="signal peptide" evidence="4">
    <location>
        <begin position="1"/>
        <end position="18"/>
    </location>
</feature>
<keyword evidence="3" id="KW-1015">Disulfide bond</keyword>
<organism evidence="8 10">
    <name type="scientific">Bursaphelenchus xylophilus</name>
    <name type="common">Pinewood nematode worm</name>
    <name type="synonym">Aphelenchoides xylophilus</name>
    <dbReference type="NCBI Taxonomy" id="6326"/>
    <lineage>
        <taxon>Eukaryota</taxon>
        <taxon>Metazoa</taxon>
        <taxon>Ecdysozoa</taxon>
        <taxon>Nematoda</taxon>
        <taxon>Chromadorea</taxon>
        <taxon>Rhabditida</taxon>
        <taxon>Tylenchina</taxon>
        <taxon>Tylenchomorpha</taxon>
        <taxon>Aphelenchoidea</taxon>
        <taxon>Aphelenchoididae</taxon>
        <taxon>Bursaphelenchus</taxon>
    </lineage>
</organism>
<feature type="domain" description="TIL" evidence="5">
    <location>
        <begin position="24"/>
        <end position="80"/>
    </location>
</feature>
<keyword evidence="2" id="KW-0722">Serine protease inhibitor</keyword>
<dbReference type="WBParaSite" id="BXY_0646200.1">
    <property type="protein sequence ID" value="BXY_0646200.1"/>
    <property type="gene ID" value="BXY_0646200"/>
</dbReference>
<keyword evidence="1" id="KW-0646">Protease inhibitor</keyword>
<feature type="chain" id="PRO_5035359624" evidence="4">
    <location>
        <begin position="19"/>
        <end position="87"/>
    </location>
</feature>